<dbReference type="Proteomes" id="UP000681610">
    <property type="component" value="Unassembled WGS sequence"/>
</dbReference>
<sequence length="253" mass="29894">MKNILLPLLSIFFSCSDQGVKIEKKTSSQQTYVDEILKKVNDTIRSKDNNDSDKFKEYLKISLPKNNIYIGKMYSINESINDDFLIYKKKDTIFVKQLFLESDAFDGKELIFDKKMPDCQISVKYYLAYSFKGLENTDRYIDMDYIYNLDLSEKKIPSFTDIKKCLNMCKNSKQIKRNLYHYYIAYYSAIPEAVLKKDSPSDFEQYNTFKKKTIETIDIEELGFYLSYNKMIINLTIKDKNSVIVFKKVAYKE</sequence>
<evidence type="ECO:0000313" key="2">
    <source>
        <dbReference type="Proteomes" id="UP000681610"/>
    </source>
</evidence>
<accession>A0ABS3PU92</accession>
<dbReference type="PROSITE" id="PS51257">
    <property type="entry name" value="PROKAR_LIPOPROTEIN"/>
    <property type="match status" value="1"/>
</dbReference>
<protein>
    <recommendedName>
        <fullName evidence="3">Lipoprotein</fullName>
    </recommendedName>
</protein>
<organism evidence="1 2">
    <name type="scientific">Capnocytophaga bilenii</name>
    <dbReference type="NCBI Taxonomy" id="2819369"/>
    <lineage>
        <taxon>Bacteria</taxon>
        <taxon>Pseudomonadati</taxon>
        <taxon>Bacteroidota</taxon>
        <taxon>Flavobacteriia</taxon>
        <taxon>Flavobacteriales</taxon>
        <taxon>Flavobacteriaceae</taxon>
        <taxon>Capnocytophaga</taxon>
    </lineage>
</organism>
<evidence type="ECO:0008006" key="3">
    <source>
        <dbReference type="Google" id="ProtNLM"/>
    </source>
</evidence>
<proteinExistence type="predicted"/>
<dbReference type="EMBL" id="JAGDYP010000001">
    <property type="protein sequence ID" value="MBO1882893.1"/>
    <property type="molecule type" value="Genomic_DNA"/>
</dbReference>
<dbReference type="RefSeq" id="WP_208057389.1">
    <property type="nucleotide sequence ID" value="NZ_JAGDYP010000001.1"/>
</dbReference>
<keyword evidence="2" id="KW-1185">Reference proteome</keyword>
<evidence type="ECO:0000313" key="1">
    <source>
        <dbReference type="EMBL" id="MBO1882893.1"/>
    </source>
</evidence>
<comment type="caution">
    <text evidence="1">The sequence shown here is derived from an EMBL/GenBank/DDBJ whole genome shotgun (WGS) entry which is preliminary data.</text>
</comment>
<name>A0ABS3PU92_9FLAO</name>
<gene>
    <name evidence="1" type="ORF">J4N46_00190</name>
</gene>
<reference evidence="1 2" key="1">
    <citation type="submission" date="2021-03" db="EMBL/GenBank/DDBJ databases">
        <title>Isolation and description of Capnocytophaga bilenii sp. nov., a novel Capnocytophaga species, isolated from a gingivitis subject.</title>
        <authorList>
            <person name="Antezack A."/>
            <person name="Monnet-Corti V."/>
            <person name="La Scola B."/>
        </authorList>
    </citation>
    <scope>NUCLEOTIDE SEQUENCE [LARGE SCALE GENOMIC DNA]</scope>
    <source>
        <strain evidence="1 2">Marseille-Q4570</strain>
    </source>
</reference>